<dbReference type="InterPro" id="IPR022002">
    <property type="entry name" value="ChsH2_Znr"/>
</dbReference>
<accession>A0A2W2FLA6</accession>
<protein>
    <submittedName>
        <fullName evidence="3">Nucleotide-binding protein</fullName>
    </submittedName>
</protein>
<dbReference type="RefSeq" id="WP_111170190.1">
    <property type="nucleotide sequence ID" value="NZ_POUA01000257.1"/>
</dbReference>
<evidence type="ECO:0000259" key="2">
    <source>
        <dbReference type="Pfam" id="PF12172"/>
    </source>
</evidence>
<organism evidence="3 4">
    <name type="scientific">Spongiactinospora gelatinilytica</name>
    <dbReference type="NCBI Taxonomy" id="2666298"/>
    <lineage>
        <taxon>Bacteria</taxon>
        <taxon>Bacillati</taxon>
        <taxon>Actinomycetota</taxon>
        <taxon>Actinomycetes</taxon>
        <taxon>Streptosporangiales</taxon>
        <taxon>Streptosporangiaceae</taxon>
        <taxon>Spongiactinospora</taxon>
    </lineage>
</organism>
<dbReference type="Gene3D" id="6.10.30.10">
    <property type="match status" value="1"/>
</dbReference>
<gene>
    <name evidence="3" type="ORF">C1I98_26725</name>
</gene>
<evidence type="ECO:0000313" key="3">
    <source>
        <dbReference type="EMBL" id="PZG36433.1"/>
    </source>
</evidence>
<comment type="caution">
    <text evidence="3">The sequence shown here is derived from an EMBL/GenBank/DDBJ whole genome shotgun (WGS) entry which is preliminary data.</text>
</comment>
<dbReference type="SUPFAM" id="SSF50249">
    <property type="entry name" value="Nucleic acid-binding proteins"/>
    <property type="match status" value="1"/>
</dbReference>
<dbReference type="AlphaFoldDB" id="A0A2W2FLA6"/>
<evidence type="ECO:0000313" key="4">
    <source>
        <dbReference type="Proteomes" id="UP000248544"/>
    </source>
</evidence>
<dbReference type="EMBL" id="POUA01000257">
    <property type="protein sequence ID" value="PZG36433.1"/>
    <property type="molecule type" value="Genomic_DNA"/>
</dbReference>
<feature type="domain" description="ChsH2 rubredoxin-like zinc ribbon" evidence="2">
    <location>
        <begin position="25"/>
        <end position="59"/>
    </location>
</feature>
<dbReference type="InterPro" id="IPR052513">
    <property type="entry name" value="Thioester_dehydratase-like"/>
</dbReference>
<keyword evidence="4" id="KW-1185">Reference proteome</keyword>
<dbReference type="PANTHER" id="PTHR34075:SF5">
    <property type="entry name" value="BLR3430 PROTEIN"/>
    <property type="match status" value="1"/>
</dbReference>
<proteinExistence type="predicted"/>
<dbReference type="InterPro" id="IPR012340">
    <property type="entry name" value="NA-bd_OB-fold"/>
</dbReference>
<dbReference type="Proteomes" id="UP000248544">
    <property type="component" value="Unassembled WGS sequence"/>
</dbReference>
<feature type="domain" description="ChsH2 C-terminal OB-fold" evidence="1">
    <location>
        <begin position="62"/>
        <end position="126"/>
    </location>
</feature>
<name>A0A2W2FLA6_9ACTN</name>
<dbReference type="InterPro" id="IPR002878">
    <property type="entry name" value="ChsH2_C"/>
</dbReference>
<sequence length="142" mass="15816">MSEVRSNTALPTPVPTINPDSAEFWAATAEGRFITRRCTNCAQYIWYPRPICPFCHSQETTWEPLSGRGVIYSFSVVRKAGGDWKGVTPYVLAYVELDEGPRMMTNIVDCDVEQVAIGDPVEVVFEDTGEGSALPRFRPAPR</sequence>
<dbReference type="Pfam" id="PF01796">
    <property type="entry name" value="OB_ChsH2_C"/>
    <property type="match status" value="1"/>
</dbReference>
<dbReference type="Pfam" id="PF12172">
    <property type="entry name" value="zf-ChsH2"/>
    <property type="match status" value="1"/>
</dbReference>
<reference evidence="3 4" key="1">
    <citation type="submission" date="2018-01" db="EMBL/GenBank/DDBJ databases">
        <title>Draft genome sequence of Sphaerisporangium sp. 7K107.</title>
        <authorList>
            <person name="Sahin N."/>
            <person name="Saygin H."/>
            <person name="Ay H."/>
        </authorList>
    </citation>
    <scope>NUCLEOTIDE SEQUENCE [LARGE SCALE GENOMIC DNA]</scope>
    <source>
        <strain evidence="3 4">7K107</strain>
    </source>
</reference>
<dbReference type="PANTHER" id="PTHR34075">
    <property type="entry name" value="BLR3430 PROTEIN"/>
    <property type="match status" value="1"/>
</dbReference>
<evidence type="ECO:0000259" key="1">
    <source>
        <dbReference type="Pfam" id="PF01796"/>
    </source>
</evidence>